<dbReference type="InterPro" id="IPR013783">
    <property type="entry name" value="Ig-like_fold"/>
</dbReference>
<accession>A0A6G8QAR8</accession>
<feature type="chain" id="PRO_5026027307" evidence="1">
    <location>
        <begin position="35"/>
        <end position="712"/>
    </location>
</feature>
<feature type="signal peptide" evidence="1">
    <location>
        <begin position="1"/>
        <end position="34"/>
    </location>
</feature>
<evidence type="ECO:0000256" key="1">
    <source>
        <dbReference type="SAM" id="SignalP"/>
    </source>
</evidence>
<dbReference type="EMBL" id="CP045119">
    <property type="protein sequence ID" value="QIN83561.1"/>
    <property type="molecule type" value="Genomic_DNA"/>
</dbReference>
<keyword evidence="1" id="KW-0732">Signal</keyword>
<name>A0A6G8QAR8_9ACTN</name>
<dbReference type="AlphaFoldDB" id="A0A6G8QAR8"/>
<dbReference type="GO" id="GO:0005975">
    <property type="term" value="P:carbohydrate metabolic process"/>
    <property type="evidence" value="ECO:0007669"/>
    <property type="project" value="UniProtKB-ARBA"/>
</dbReference>
<dbReference type="InterPro" id="IPR035986">
    <property type="entry name" value="PKD_dom_sf"/>
</dbReference>
<sequence>MRSIVERTGRMSYAAATALAVVLLSVLMAGPAWANHTQTCEFVDGVRVCIPDEHTPPAVNANNGSVVVNEGQTASNTGTFSDPDGNATVTLSASVGTVTKDDANGTWSWTFRTSDGPDESRTVTITASDGTDSVDTTFSLGVNNVAPAVTLQNGFPSVQEGGSFALGYASHGYNLSVSDPGNDTWTLNTGCGTNGSEWQESSFTVWCGFFDGPATGSVSATATDSDGASRTATVNVTITNRDPVAVLDAPASINEGGTATISLAKGNFNTQDGQADTTAGFHYAFDCNGGPLDGATYASSGTAASTNCTFDDNGARSVRARIIDKDGGFTEYTRTITVNNVAPTAAFEAPAEVDQGGNFQISLSNVADPSGADGAALSYAFDCGDGPGFVSSGAPSKTCTALDQPNMTVRGRVTDKDGGTNEYARTVSVNNVAPTGTVRINGDAAATNNATVRLDLSATDPLPGSGVGHMRFRNENTETWSAWEPYSTGRSWLLSGGDGTKTVHVQYRDNAGNVSTAAIEDGILLDSQLDTNAPDTTITSGPTGVVNLPSASFGLASSETGSTFECRLDGGAFAACSSPKGYTGLSNGPHTFSVRAKDVAGNADTTPAVRTWTVDTIKPTISGMSPGHGSVIRDTTPTIRATVKDNRPLSTGNIKLYVAGKAIPPAKFRYAASTGLLVYNSPSLAKGKKTVKIVAMDGARNAGTKSWYFTIR</sequence>
<proteinExistence type="predicted"/>
<dbReference type="Gene3D" id="2.60.40.10">
    <property type="entry name" value="Immunoglobulins"/>
    <property type="match status" value="3"/>
</dbReference>
<reference evidence="2 3" key="1">
    <citation type="submission" date="2019-10" db="EMBL/GenBank/DDBJ databases">
        <title>Rubrobacter sp nov SCSIO 52090 isolated from a deep-sea sediment in the South China Sea.</title>
        <authorList>
            <person name="Chen R.W."/>
        </authorList>
    </citation>
    <scope>NUCLEOTIDE SEQUENCE [LARGE SCALE GENOMIC DNA]</scope>
    <source>
        <strain evidence="2 3">SCSIO 52909</strain>
    </source>
</reference>
<dbReference type="SUPFAM" id="SSF49299">
    <property type="entry name" value="PKD domain"/>
    <property type="match status" value="1"/>
</dbReference>
<gene>
    <name evidence="2" type="ORF">GBA63_13630</name>
</gene>
<organism evidence="2 3">
    <name type="scientific">Rubrobacter tropicus</name>
    <dbReference type="NCBI Taxonomy" id="2653851"/>
    <lineage>
        <taxon>Bacteria</taxon>
        <taxon>Bacillati</taxon>
        <taxon>Actinomycetota</taxon>
        <taxon>Rubrobacteria</taxon>
        <taxon>Rubrobacterales</taxon>
        <taxon>Rubrobacteraceae</taxon>
        <taxon>Rubrobacter</taxon>
    </lineage>
</organism>
<dbReference type="RefSeq" id="WP_166176967.1">
    <property type="nucleotide sequence ID" value="NZ_CP045119.1"/>
</dbReference>
<dbReference type="Proteomes" id="UP000501452">
    <property type="component" value="Chromosome"/>
</dbReference>
<dbReference type="KEGG" id="rub:GBA63_13630"/>
<protein>
    <submittedName>
        <fullName evidence="2">Uncharacterized protein</fullName>
    </submittedName>
</protein>
<keyword evidence="3" id="KW-1185">Reference proteome</keyword>
<evidence type="ECO:0000313" key="2">
    <source>
        <dbReference type="EMBL" id="QIN83561.1"/>
    </source>
</evidence>
<evidence type="ECO:0000313" key="3">
    <source>
        <dbReference type="Proteomes" id="UP000501452"/>
    </source>
</evidence>